<comment type="caution">
    <text evidence="2">The sequence shown here is derived from an EMBL/GenBank/DDBJ whole genome shotgun (WGS) entry which is preliminary data.</text>
</comment>
<keyword evidence="3" id="KW-1185">Reference proteome</keyword>
<dbReference type="Pfam" id="PF07929">
    <property type="entry name" value="PRiA4_ORF3"/>
    <property type="match status" value="1"/>
</dbReference>
<proteinExistence type="predicted"/>
<sequence>MARTWLSIRVELVSGRGEEFWPRPGRVFAAARSHSFGQLADAINVCFARWDLAHMHSFTVADGTQITPLDLWDGEAPEGSVDSEKAKLSRLVAGEQFAFVFDFGDDWSHLCTVAAERIDPIDVLGLLELPTEPMPYFGWGDLPDQYGRRWDTDDGTSPVPKRPTRALAELPPLLPWWGPRQRGQ</sequence>
<dbReference type="RefSeq" id="WP_377259638.1">
    <property type="nucleotide sequence ID" value="NZ_JBHLUH010000077.1"/>
</dbReference>
<organism evidence="2 3">
    <name type="scientific">Phytohabitans kaempferiae</name>
    <dbReference type="NCBI Taxonomy" id="1620943"/>
    <lineage>
        <taxon>Bacteria</taxon>
        <taxon>Bacillati</taxon>
        <taxon>Actinomycetota</taxon>
        <taxon>Actinomycetes</taxon>
        <taxon>Micromonosporales</taxon>
        <taxon>Micromonosporaceae</taxon>
    </lineage>
</organism>
<reference evidence="2 3" key="1">
    <citation type="submission" date="2024-09" db="EMBL/GenBank/DDBJ databases">
        <authorList>
            <person name="Sun Q."/>
            <person name="Mori K."/>
        </authorList>
    </citation>
    <scope>NUCLEOTIDE SEQUENCE [LARGE SCALE GENOMIC DNA]</scope>
    <source>
        <strain evidence="2 3">TBRC 3947</strain>
    </source>
</reference>
<dbReference type="InterPro" id="IPR012912">
    <property type="entry name" value="Plasmid_pRiA4b_Orf3-like"/>
</dbReference>
<evidence type="ECO:0000313" key="3">
    <source>
        <dbReference type="Proteomes" id="UP001589867"/>
    </source>
</evidence>
<dbReference type="InterPro" id="IPR024047">
    <property type="entry name" value="MM3350-like_sf"/>
</dbReference>
<dbReference type="SUPFAM" id="SSF159941">
    <property type="entry name" value="MM3350-like"/>
    <property type="match status" value="1"/>
</dbReference>
<dbReference type="Gene3D" id="3.10.290.30">
    <property type="entry name" value="MM3350-like"/>
    <property type="match status" value="1"/>
</dbReference>
<dbReference type="EMBL" id="JBHLUH010000077">
    <property type="protein sequence ID" value="MFC0532829.1"/>
    <property type="molecule type" value="Genomic_DNA"/>
</dbReference>
<dbReference type="Proteomes" id="UP001589867">
    <property type="component" value="Unassembled WGS sequence"/>
</dbReference>
<evidence type="ECO:0000313" key="2">
    <source>
        <dbReference type="EMBL" id="MFC0532829.1"/>
    </source>
</evidence>
<feature type="domain" description="Plasmid pRiA4b Orf3-like" evidence="1">
    <location>
        <begin position="26"/>
        <end position="114"/>
    </location>
</feature>
<gene>
    <name evidence="2" type="ORF">ACFFIA_34940</name>
</gene>
<accession>A0ABV6ME75</accession>
<evidence type="ECO:0000259" key="1">
    <source>
        <dbReference type="Pfam" id="PF07929"/>
    </source>
</evidence>
<name>A0ABV6ME75_9ACTN</name>
<protein>
    <recommendedName>
        <fullName evidence="1">Plasmid pRiA4b Orf3-like domain-containing protein</fullName>
    </recommendedName>
</protein>